<dbReference type="AlphaFoldDB" id="A0A3P7QRL4"/>
<keyword evidence="2" id="KW-1185">Reference proteome</keyword>
<evidence type="ECO:0000313" key="1">
    <source>
        <dbReference type="EMBL" id="VDN32419.1"/>
    </source>
</evidence>
<gene>
    <name evidence="1" type="ORF">CGOC_LOCUS12100</name>
</gene>
<dbReference type="EMBL" id="UYRV01120659">
    <property type="protein sequence ID" value="VDN32419.1"/>
    <property type="molecule type" value="Genomic_DNA"/>
</dbReference>
<evidence type="ECO:0000313" key="2">
    <source>
        <dbReference type="Proteomes" id="UP000271889"/>
    </source>
</evidence>
<organism evidence="1 2">
    <name type="scientific">Cylicostephanus goldi</name>
    <name type="common">Nematode worm</name>
    <dbReference type="NCBI Taxonomy" id="71465"/>
    <lineage>
        <taxon>Eukaryota</taxon>
        <taxon>Metazoa</taxon>
        <taxon>Ecdysozoa</taxon>
        <taxon>Nematoda</taxon>
        <taxon>Chromadorea</taxon>
        <taxon>Rhabditida</taxon>
        <taxon>Rhabditina</taxon>
        <taxon>Rhabditomorpha</taxon>
        <taxon>Strongyloidea</taxon>
        <taxon>Strongylidae</taxon>
        <taxon>Cylicostephanus</taxon>
    </lineage>
</organism>
<reference evidence="1 2" key="1">
    <citation type="submission" date="2018-11" db="EMBL/GenBank/DDBJ databases">
        <authorList>
            <consortium name="Pathogen Informatics"/>
        </authorList>
    </citation>
    <scope>NUCLEOTIDE SEQUENCE [LARGE SCALE GENOMIC DNA]</scope>
</reference>
<name>A0A3P7QRL4_CYLGO</name>
<dbReference type="Proteomes" id="UP000271889">
    <property type="component" value="Unassembled WGS sequence"/>
</dbReference>
<dbReference type="OrthoDB" id="9975373at2759"/>
<accession>A0A3P7QRL4</accession>
<sequence length="92" mass="10664">MSDIRTMRMCKVLEENPGASERLDVEHLWELDEMVGLVPRLSSPIWYAVISYRYEFQVKSFPKVAECIGQVAVQEVTLLVNNTVCRKRKHVP</sequence>
<proteinExistence type="predicted"/>
<protein>
    <submittedName>
        <fullName evidence="1">Uncharacterized protein</fullName>
    </submittedName>
</protein>